<dbReference type="EMBL" id="JBEAFC010000009">
    <property type="protein sequence ID" value="KAL1542324.1"/>
    <property type="molecule type" value="Genomic_DNA"/>
</dbReference>
<keyword evidence="7 17" id="KW-0808">Transferase</keyword>
<evidence type="ECO:0000256" key="5">
    <source>
        <dbReference type="ARBA" id="ARBA00005884"/>
    </source>
</evidence>
<dbReference type="SMART" id="SM00184">
    <property type="entry name" value="RING"/>
    <property type="match status" value="2"/>
</dbReference>
<dbReference type="CDD" id="cd20346">
    <property type="entry name" value="BRcat_RBR_ANKIB1"/>
    <property type="match status" value="1"/>
</dbReference>
<feature type="region of interest" description="Disordered" evidence="14">
    <location>
        <begin position="484"/>
        <end position="508"/>
    </location>
</feature>
<dbReference type="Gene3D" id="3.30.40.10">
    <property type="entry name" value="Zinc/RING finger domain, C3HC4 (zinc finger)"/>
    <property type="match status" value="1"/>
</dbReference>
<keyword evidence="8" id="KW-0479">Metal-binding</keyword>
<feature type="domain" description="RING-type" evidence="15">
    <location>
        <begin position="96"/>
        <end position="142"/>
    </location>
</feature>
<comment type="catalytic activity">
    <reaction evidence="1">
        <text>[E2 ubiquitin-conjugating enzyme]-S-ubiquitinyl-L-cysteine + [acceptor protein]-L-lysine = [E2 ubiquitin-conjugating enzyme]-L-cysteine + [acceptor protein]-N(6)-ubiquitinyl-L-lysine.</text>
        <dbReference type="EC" id="2.3.2.31"/>
    </reaction>
</comment>
<dbReference type="FunFam" id="3.30.40.10:FF:000019">
    <property type="entry name" value="RBR-type E3 ubiquitin transferase"/>
    <property type="match status" value="1"/>
</dbReference>
<dbReference type="Gene3D" id="1.20.120.1750">
    <property type="match status" value="1"/>
</dbReference>
<keyword evidence="17" id="KW-0012">Acyltransferase</keyword>
<reference evidence="17 18" key="1">
    <citation type="submission" date="2024-06" db="EMBL/GenBank/DDBJ databases">
        <title>A chromosome level genome sequence of Diviner's sage (Salvia divinorum).</title>
        <authorList>
            <person name="Ford S.A."/>
            <person name="Ro D.-K."/>
            <person name="Ness R.W."/>
            <person name="Phillips M.A."/>
        </authorList>
    </citation>
    <scope>NUCLEOTIDE SEQUENCE [LARGE SCALE GENOMIC DNA]</scope>
    <source>
        <strain evidence="17">SAF-2024a</strain>
        <tissue evidence="17">Leaf</tissue>
    </source>
</reference>
<dbReference type="SMART" id="SM00647">
    <property type="entry name" value="IBR"/>
    <property type="match status" value="2"/>
</dbReference>
<feature type="compositionally biased region" description="Basic and acidic residues" evidence="14">
    <location>
        <begin position="594"/>
        <end position="612"/>
    </location>
</feature>
<dbReference type="Proteomes" id="UP001567538">
    <property type="component" value="Unassembled WGS sequence"/>
</dbReference>
<evidence type="ECO:0000259" key="15">
    <source>
        <dbReference type="PROSITE" id="PS50089"/>
    </source>
</evidence>
<feature type="region of interest" description="Disordered" evidence="14">
    <location>
        <begin position="431"/>
        <end position="457"/>
    </location>
</feature>
<evidence type="ECO:0000256" key="2">
    <source>
        <dbReference type="ARBA" id="ARBA00001947"/>
    </source>
</evidence>
<keyword evidence="11" id="KW-0833">Ubl conjugation pathway</keyword>
<keyword evidence="10 13" id="KW-0863">Zinc-finger</keyword>
<dbReference type="InterPro" id="IPR002867">
    <property type="entry name" value="IBR_dom"/>
</dbReference>
<comment type="function">
    <text evidence="3">Might act as an E3 ubiquitin-protein ligase, or as part of E3 complex, which accepts ubiquitin from specific E2 ubiquitin-conjugating enzymes and then transfers it to substrates.</text>
</comment>
<proteinExistence type="inferred from homology"/>
<dbReference type="AlphaFoldDB" id="A0ABD1GE81"/>
<organism evidence="17 18">
    <name type="scientific">Salvia divinorum</name>
    <name type="common">Maria pastora</name>
    <name type="synonym">Diviner's sage</name>
    <dbReference type="NCBI Taxonomy" id="28513"/>
    <lineage>
        <taxon>Eukaryota</taxon>
        <taxon>Viridiplantae</taxon>
        <taxon>Streptophyta</taxon>
        <taxon>Embryophyta</taxon>
        <taxon>Tracheophyta</taxon>
        <taxon>Spermatophyta</taxon>
        <taxon>Magnoliopsida</taxon>
        <taxon>eudicotyledons</taxon>
        <taxon>Gunneridae</taxon>
        <taxon>Pentapetalae</taxon>
        <taxon>asterids</taxon>
        <taxon>lamiids</taxon>
        <taxon>Lamiales</taxon>
        <taxon>Lamiaceae</taxon>
        <taxon>Nepetoideae</taxon>
        <taxon>Mentheae</taxon>
        <taxon>Salviinae</taxon>
        <taxon>Salvia</taxon>
        <taxon>Salvia subgen. Calosphace</taxon>
    </lineage>
</organism>
<evidence type="ECO:0000256" key="10">
    <source>
        <dbReference type="ARBA" id="ARBA00022771"/>
    </source>
</evidence>
<protein>
    <recommendedName>
        <fullName evidence="6">RBR-type E3 ubiquitin transferase</fullName>
        <ecNumber evidence="6">2.3.2.31</ecNumber>
    </recommendedName>
</protein>
<evidence type="ECO:0000256" key="7">
    <source>
        <dbReference type="ARBA" id="ARBA00022679"/>
    </source>
</evidence>
<keyword evidence="12" id="KW-0862">Zinc</keyword>
<evidence type="ECO:0000256" key="13">
    <source>
        <dbReference type="PROSITE-ProRule" id="PRU00175"/>
    </source>
</evidence>
<evidence type="ECO:0000256" key="3">
    <source>
        <dbReference type="ARBA" id="ARBA00003976"/>
    </source>
</evidence>
<accession>A0ABD1GE81</accession>
<name>A0ABD1GE81_SALDI</name>
<feature type="compositionally biased region" description="Basic residues" evidence="14">
    <location>
        <begin position="647"/>
        <end position="665"/>
    </location>
</feature>
<evidence type="ECO:0000256" key="14">
    <source>
        <dbReference type="SAM" id="MobiDB-lite"/>
    </source>
</evidence>
<dbReference type="PANTHER" id="PTHR11685">
    <property type="entry name" value="RBR FAMILY RING FINGER AND IBR DOMAIN-CONTAINING"/>
    <property type="match status" value="1"/>
</dbReference>
<gene>
    <name evidence="17" type="ORF">AAHA92_26436</name>
</gene>
<evidence type="ECO:0000256" key="12">
    <source>
        <dbReference type="ARBA" id="ARBA00022833"/>
    </source>
</evidence>
<dbReference type="GO" id="GO:0008270">
    <property type="term" value="F:zinc ion binding"/>
    <property type="evidence" value="ECO:0007669"/>
    <property type="project" value="UniProtKB-KW"/>
</dbReference>
<dbReference type="InterPro" id="IPR001841">
    <property type="entry name" value="Znf_RING"/>
</dbReference>
<evidence type="ECO:0000256" key="1">
    <source>
        <dbReference type="ARBA" id="ARBA00001798"/>
    </source>
</evidence>
<feature type="compositionally biased region" description="Basic and acidic residues" evidence="14">
    <location>
        <begin position="621"/>
        <end position="635"/>
    </location>
</feature>
<dbReference type="Pfam" id="PF01485">
    <property type="entry name" value="IBR"/>
    <property type="match status" value="1"/>
</dbReference>
<dbReference type="EC" id="2.3.2.31" evidence="6"/>
<dbReference type="SUPFAM" id="SSF57850">
    <property type="entry name" value="RING/U-box"/>
    <property type="match status" value="3"/>
</dbReference>
<dbReference type="InterPro" id="IPR013083">
    <property type="entry name" value="Znf_RING/FYVE/PHD"/>
</dbReference>
<evidence type="ECO:0000256" key="9">
    <source>
        <dbReference type="ARBA" id="ARBA00022737"/>
    </source>
</evidence>
<evidence type="ECO:0000256" key="11">
    <source>
        <dbReference type="ARBA" id="ARBA00022786"/>
    </source>
</evidence>
<evidence type="ECO:0000313" key="18">
    <source>
        <dbReference type="Proteomes" id="UP001567538"/>
    </source>
</evidence>
<evidence type="ECO:0000256" key="4">
    <source>
        <dbReference type="ARBA" id="ARBA00004906"/>
    </source>
</evidence>
<evidence type="ECO:0000256" key="8">
    <source>
        <dbReference type="ARBA" id="ARBA00022723"/>
    </source>
</evidence>
<dbReference type="InterPro" id="IPR031127">
    <property type="entry name" value="E3_UB_ligase_RBR"/>
</dbReference>
<dbReference type="PROSITE" id="PS51873">
    <property type="entry name" value="TRIAD"/>
    <property type="match status" value="1"/>
</dbReference>
<dbReference type="Pfam" id="PF22191">
    <property type="entry name" value="IBR_1"/>
    <property type="match status" value="1"/>
</dbReference>
<comment type="similarity">
    <text evidence="5">Belongs to the RBR family. Ariadne subfamily.</text>
</comment>
<evidence type="ECO:0000259" key="16">
    <source>
        <dbReference type="PROSITE" id="PS51873"/>
    </source>
</evidence>
<evidence type="ECO:0000256" key="6">
    <source>
        <dbReference type="ARBA" id="ARBA00012251"/>
    </source>
</evidence>
<comment type="cofactor">
    <cofactor evidence="2">
        <name>Zn(2+)</name>
        <dbReference type="ChEBI" id="CHEBI:29105"/>
    </cofactor>
</comment>
<feature type="region of interest" description="Disordered" evidence="14">
    <location>
        <begin position="520"/>
        <end position="665"/>
    </location>
</feature>
<comment type="pathway">
    <text evidence="4">Protein modification; protein ubiquitination.</text>
</comment>
<sequence length="665" mass="74686">MNLLHHHSRRGHWAESSHVNAGLPKPYKTLTENCIKNLQESDISTVSAALSVPRGVACSLLFSNSWDLHSACDQWLTAAAAANPPQQGSTPKHVICNICFEKFRPHRMASAGCGHLFCTQCWRSYVANAIKDGAACLTLRCPENGCGAAVTTDMVERFASDSKIEKYHRHLRRSYVESNPNRKWCPAPGCDLAIEFEFGGSTIHDVVCVCSHTFCFLCAAESHRPVSCKVAAEWLEKNKSEAKSAAWIVSNTKPCPSCHRPIQKTHGCDHMTCKAPCRFRFCWNCLSPMKNHGATCRTHTAEEKGKMKRPTSDASRYAHHRERWEFHDKSRKAALAGEGAVRRWENGVCGGGVGADCGVPARAQVELRGEAEAALVRLQRCAEEEMGDEGVYVDEEKFRGFEERILNLTGVTRKCFENLVVASENCLTEVGSSKTSKRQKTSETRPEYQNSKRHMFYSDSSDFDSDSLSSDSLSSDFDDSLSSDSLSSDFDDSLSSDSLSSDLDDDLSSDSLSSDLDDYLSSDSSDFLSEHEEPKRHKSSSSSGFLPKSKDEESMRHKYSSSEHEKSRRHNSSLTRHEEPKRHKSSSSSGFLPKSKDEESMRHKYSSSEHEKSRRLKSSSTRHEEPKRHKYSSEKPRRHNSYMDWKRLKHSSARVKLRRHNSSST</sequence>
<dbReference type="GO" id="GO:0061630">
    <property type="term" value="F:ubiquitin protein ligase activity"/>
    <property type="evidence" value="ECO:0007669"/>
    <property type="project" value="UniProtKB-EC"/>
</dbReference>
<keyword evidence="18" id="KW-1185">Reference proteome</keyword>
<comment type="caution">
    <text evidence="17">The sequence shown here is derived from an EMBL/GenBank/DDBJ whole genome shotgun (WGS) entry which is preliminary data.</text>
</comment>
<evidence type="ECO:0000313" key="17">
    <source>
        <dbReference type="EMBL" id="KAL1542324.1"/>
    </source>
</evidence>
<dbReference type="InterPro" id="IPR044066">
    <property type="entry name" value="TRIAD_supradom"/>
</dbReference>
<keyword evidence="9" id="KW-0677">Repeat</keyword>
<feature type="domain" description="RING-type" evidence="16">
    <location>
        <begin position="92"/>
        <end position="311"/>
    </location>
</feature>
<dbReference type="PROSITE" id="PS50089">
    <property type="entry name" value="ZF_RING_2"/>
    <property type="match status" value="1"/>
</dbReference>
<feature type="compositionally biased region" description="Basic and acidic residues" evidence="14">
    <location>
        <begin position="548"/>
        <end position="566"/>
    </location>
</feature>